<name>A0A3S9MZH8_9FLAO</name>
<feature type="transmembrane region" description="Helical" evidence="1">
    <location>
        <begin position="71"/>
        <end position="96"/>
    </location>
</feature>
<protein>
    <submittedName>
        <fullName evidence="2">DUF4199 domain-containing protein</fullName>
    </submittedName>
</protein>
<reference evidence="2 3" key="1">
    <citation type="submission" date="2018-12" db="EMBL/GenBank/DDBJ databases">
        <title>Complete genome of Nonlabens sp. MJ115.</title>
        <authorList>
            <person name="Choi H.S."/>
            <person name="Jung J."/>
        </authorList>
    </citation>
    <scope>NUCLEOTIDE SEQUENCE [LARGE SCALE GENOMIC DNA]</scope>
    <source>
        <strain evidence="2 3">MJ115</strain>
    </source>
</reference>
<sequence length="163" mass="17717">MDNIVKKTAAIYGIIGALITIGSYVYIWQTRDFDNLSIGIGLLIVHLILAVGAQIHSKKKLGGYLSLKQAVLAFVACAAIMFLSEAIINYLIYVVWDPAAQEQVAQMTAELAEQRRANSNQEIEEATIDYTIAGYAQAAVSKLLIYTVFGIIAGLIIKKNPPA</sequence>
<keyword evidence="1" id="KW-1133">Transmembrane helix</keyword>
<accession>A0A3S9MZH8</accession>
<dbReference type="KEGG" id="noj:EJ995_10115"/>
<dbReference type="RefSeq" id="WP_126448156.1">
    <property type="nucleotide sequence ID" value="NZ_CP034549.1"/>
</dbReference>
<evidence type="ECO:0000256" key="1">
    <source>
        <dbReference type="SAM" id="Phobius"/>
    </source>
</evidence>
<dbReference type="Proteomes" id="UP000279600">
    <property type="component" value="Chromosome"/>
</dbReference>
<dbReference type="AlphaFoldDB" id="A0A3S9MZH8"/>
<evidence type="ECO:0000313" key="2">
    <source>
        <dbReference type="EMBL" id="AZQ44580.1"/>
    </source>
</evidence>
<feature type="transmembrane region" description="Helical" evidence="1">
    <location>
        <begin position="9"/>
        <end position="27"/>
    </location>
</feature>
<dbReference type="EMBL" id="CP034549">
    <property type="protein sequence ID" value="AZQ44580.1"/>
    <property type="molecule type" value="Genomic_DNA"/>
</dbReference>
<proteinExistence type="predicted"/>
<keyword evidence="1" id="KW-0812">Transmembrane</keyword>
<dbReference type="InterPro" id="IPR025250">
    <property type="entry name" value="DUF4199"/>
</dbReference>
<evidence type="ECO:0000313" key="3">
    <source>
        <dbReference type="Proteomes" id="UP000279600"/>
    </source>
</evidence>
<organism evidence="2 3">
    <name type="scientific">Nonlabens ponticola</name>
    <dbReference type="NCBI Taxonomy" id="2496866"/>
    <lineage>
        <taxon>Bacteria</taxon>
        <taxon>Pseudomonadati</taxon>
        <taxon>Bacteroidota</taxon>
        <taxon>Flavobacteriia</taxon>
        <taxon>Flavobacteriales</taxon>
        <taxon>Flavobacteriaceae</taxon>
        <taxon>Nonlabens</taxon>
    </lineage>
</organism>
<keyword evidence="1" id="KW-0472">Membrane</keyword>
<feature type="transmembrane region" description="Helical" evidence="1">
    <location>
        <begin position="33"/>
        <end position="51"/>
    </location>
</feature>
<feature type="transmembrane region" description="Helical" evidence="1">
    <location>
        <begin position="139"/>
        <end position="157"/>
    </location>
</feature>
<keyword evidence="3" id="KW-1185">Reference proteome</keyword>
<dbReference type="OrthoDB" id="1143582at2"/>
<dbReference type="Pfam" id="PF13858">
    <property type="entry name" value="DUF4199"/>
    <property type="match status" value="1"/>
</dbReference>
<gene>
    <name evidence="2" type="ORF">EJ995_10115</name>
</gene>